<dbReference type="EMBL" id="JARBJD010000194">
    <property type="protein sequence ID" value="KAK2947671.1"/>
    <property type="molecule type" value="Genomic_DNA"/>
</dbReference>
<dbReference type="EMBL" id="JARBJD010000010">
    <property type="protein sequence ID" value="KAK2962533.1"/>
    <property type="molecule type" value="Genomic_DNA"/>
</dbReference>
<dbReference type="Gene3D" id="3.40.640.10">
    <property type="entry name" value="Type I PLP-dependent aspartate aminotransferase-like (Major domain)"/>
    <property type="match status" value="1"/>
</dbReference>
<dbReference type="InterPro" id="IPR037284">
    <property type="entry name" value="SUF_FeS_clus_asmbl_SufBD_sf"/>
</dbReference>
<sequence length="377" mass="42158">MTIFTQLTTVSCHSLTLVGARRGQVGTETVNMLHLVKNCESDQLMRTVVTDSQVDNLPPLSQDDLVRHYLNDTTPSEQTSSSFKGSIIIHRNAPRSIANQLSNSLLLLTPNTSCRPKVSSIPSLIIENEDVECNHGATCGELDKSPLFYFGTRGIGDMEARPFLSKRSATKCSKRHGEKARLPSFIQSLFIASFDLSVTLHLKHLKVEAAQKFIEKAEQEKRLQARKLHAFTHHAEGVPSHHPPTHQPPVVYLDNAATTPRSSTVLDRLSHFDKFQNGNVHRAVHHLSEEATRENEGARKSIARFVGAEKDRDVVFTSRTTDSINTIVNSFIIPTMRHWIESTDKSDFVIVLTELEHHANIVPWQMAVNMTETDTSS</sequence>
<dbReference type="GO" id="GO:0009000">
    <property type="term" value="F:selenocysteine lyase activity"/>
    <property type="evidence" value="ECO:0007669"/>
    <property type="project" value="UniProtKB-EC"/>
</dbReference>
<dbReference type="Proteomes" id="UP001281761">
    <property type="component" value="Unassembled WGS sequence"/>
</dbReference>
<dbReference type="InterPro" id="IPR015421">
    <property type="entry name" value="PyrdxlP-dep_Trfase_major"/>
</dbReference>
<accession>A0ABQ9YFI7</accession>
<evidence type="ECO:0000259" key="2">
    <source>
        <dbReference type="Pfam" id="PF00266"/>
    </source>
</evidence>
<proteinExistence type="predicted"/>
<evidence type="ECO:0000313" key="6">
    <source>
        <dbReference type="Proteomes" id="UP001281761"/>
    </source>
</evidence>
<dbReference type="Pfam" id="PF01458">
    <property type="entry name" value="SUFBD_core"/>
    <property type="match status" value="1"/>
</dbReference>
<protein>
    <submittedName>
        <fullName evidence="5">Cysteine desulfurase</fullName>
        <ecNumber evidence="5">4.4.1.16</ecNumber>
    </submittedName>
</protein>
<gene>
    <name evidence="4" type="ORF">BLNAU_17423</name>
    <name evidence="5" type="ORF">BLNAU_2365</name>
</gene>
<dbReference type="InterPro" id="IPR000192">
    <property type="entry name" value="Aminotrans_V_dom"/>
</dbReference>
<feature type="domain" description="Aminotransferase class V" evidence="2">
    <location>
        <begin position="251"/>
        <end position="370"/>
    </location>
</feature>
<evidence type="ECO:0000313" key="5">
    <source>
        <dbReference type="EMBL" id="KAK2962533.1"/>
    </source>
</evidence>
<keyword evidence="6" id="KW-1185">Reference proteome</keyword>
<dbReference type="PANTHER" id="PTHR43586:SF8">
    <property type="entry name" value="CYSTEINE DESULFURASE 1, CHLOROPLASTIC"/>
    <property type="match status" value="1"/>
</dbReference>
<dbReference type="InterPro" id="IPR015424">
    <property type="entry name" value="PyrdxlP-dep_Trfase"/>
</dbReference>
<comment type="caution">
    <text evidence="5">The sequence shown here is derived from an EMBL/GenBank/DDBJ whole genome shotgun (WGS) entry which is preliminary data.</text>
</comment>
<dbReference type="SUPFAM" id="SSF53383">
    <property type="entry name" value="PLP-dependent transferases"/>
    <property type="match status" value="1"/>
</dbReference>
<evidence type="ECO:0000259" key="3">
    <source>
        <dbReference type="Pfam" id="PF01458"/>
    </source>
</evidence>
<keyword evidence="5" id="KW-0456">Lyase</keyword>
<dbReference type="EC" id="4.4.1.16" evidence="5"/>
<name>A0ABQ9YFI7_9EUKA</name>
<reference evidence="5 6" key="1">
    <citation type="journal article" date="2022" name="bioRxiv">
        <title>Genomics of Preaxostyla Flagellates Illuminates Evolutionary Transitions and the Path Towards Mitochondrial Loss.</title>
        <authorList>
            <person name="Novak L.V.F."/>
            <person name="Treitli S.C."/>
            <person name="Pyrih J."/>
            <person name="Halakuc P."/>
            <person name="Pipaliya S.V."/>
            <person name="Vacek V."/>
            <person name="Brzon O."/>
            <person name="Soukal P."/>
            <person name="Eme L."/>
            <person name="Dacks J.B."/>
            <person name="Karnkowska A."/>
            <person name="Elias M."/>
            <person name="Hampl V."/>
        </authorList>
    </citation>
    <scope>NUCLEOTIDE SEQUENCE [LARGE SCALE GENOMIC DNA]</scope>
    <source>
        <strain evidence="5">NAU3</strain>
        <tissue evidence="5">Gut</tissue>
    </source>
</reference>
<organism evidence="5 6">
    <name type="scientific">Blattamonas nauphoetae</name>
    <dbReference type="NCBI Taxonomy" id="2049346"/>
    <lineage>
        <taxon>Eukaryota</taxon>
        <taxon>Metamonada</taxon>
        <taxon>Preaxostyla</taxon>
        <taxon>Oxymonadida</taxon>
        <taxon>Blattamonas</taxon>
    </lineage>
</organism>
<evidence type="ECO:0000256" key="1">
    <source>
        <dbReference type="ARBA" id="ARBA00022898"/>
    </source>
</evidence>
<dbReference type="InterPro" id="IPR000825">
    <property type="entry name" value="SUF_FeS_clus_asmbl_SufBD_core"/>
</dbReference>
<dbReference type="Pfam" id="PF00266">
    <property type="entry name" value="Aminotran_5"/>
    <property type="match status" value="1"/>
</dbReference>
<keyword evidence="1" id="KW-0663">Pyridoxal phosphate</keyword>
<evidence type="ECO:0000313" key="4">
    <source>
        <dbReference type="EMBL" id="KAK2947671.1"/>
    </source>
</evidence>
<feature type="domain" description="SUF system FeS cluster assembly SufBD core" evidence="3">
    <location>
        <begin position="78"/>
        <end position="164"/>
    </location>
</feature>
<dbReference type="PANTHER" id="PTHR43586">
    <property type="entry name" value="CYSTEINE DESULFURASE"/>
    <property type="match status" value="1"/>
</dbReference>
<dbReference type="SUPFAM" id="SSF101960">
    <property type="entry name" value="Stabilizer of iron transporter SufD"/>
    <property type="match status" value="1"/>
</dbReference>